<evidence type="ECO:0000313" key="11">
    <source>
        <dbReference type="Proteomes" id="UP000077868"/>
    </source>
</evidence>
<gene>
    <name evidence="4 10" type="primary">truA</name>
    <name evidence="10" type="ORF">I601_0440</name>
</gene>
<dbReference type="InterPro" id="IPR001406">
    <property type="entry name" value="PsdUridine_synth_TruA"/>
</dbReference>
<dbReference type="Gene3D" id="3.30.70.580">
    <property type="entry name" value="Pseudouridine synthase I, catalytic domain, N-terminal subdomain"/>
    <property type="match status" value="1"/>
</dbReference>
<keyword evidence="11" id="KW-1185">Reference proteome</keyword>
<accession>A0A1A9GGX3</accession>
<comment type="function">
    <text evidence="4">Formation of pseudouridine at positions 38, 39 and 40 in the anticodon stem and loop of transfer RNAs.</text>
</comment>
<comment type="subunit">
    <text evidence="4">Homodimer.</text>
</comment>
<organism evidence="10 11">
    <name type="scientific">Nocardioides dokdonensis FR1436</name>
    <dbReference type="NCBI Taxonomy" id="1300347"/>
    <lineage>
        <taxon>Bacteria</taxon>
        <taxon>Bacillati</taxon>
        <taxon>Actinomycetota</taxon>
        <taxon>Actinomycetes</taxon>
        <taxon>Propionibacteriales</taxon>
        <taxon>Nocardioidaceae</taxon>
        <taxon>Nocardioides</taxon>
    </lineage>
</organism>
<dbReference type="InterPro" id="IPR020103">
    <property type="entry name" value="PsdUridine_synth_cat_dom_sf"/>
</dbReference>
<reference evidence="10 11" key="1">
    <citation type="submission" date="2016-03" db="EMBL/GenBank/DDBJ databases">
        <title>Complete genome sequence of a soil Actinobacterium, Nocardioides dokdonensis FR1436.</title>
        <authorList>
            <person name="Kwon S.-K."/>
            <person name="Kim K."/>
            <person name="Kim J.F."/>
        </authorList>
    </citation>
    <scope>NUCLEOTIDE SEQUENCE [LARGE SCALE GENOMIC DNA]</scope>
    <source>
        <strain evidence="10 11">FR1436</strain>
    </source>
</reference>
<dbReference type="FunFam" id="3.30.70.660:FF:000003">
    <property type="entry name" value="tRNA pseudouridine synthase A"/>
    <property type="match status" value="1"/>
</dbReference>
<keyword evidence="3 4" id="KW-0413">Isomerase</keyword>
<sequence>MARVREDERVRLRIDLAYDGTDFRGWATQPGLRTVQHEVETALAVALRVGVREDQRAGEQARVPVVCAGRTDAGVHARGQVLHTDVDPALVAAAAGRSPKTPLETLERRVNGILPADVVVRRVVEAPVGFDARFSATWRRYVYRIADAASSRDPLARNHVVVWPRPLDVEVLQEASLPLVGHHDFASFCRRREGATTIRTLLDLDWRRGPDGLVEATVRADAFCHSMVRALVGCLLDVGQGRRPVDWPTWVLSARARLPQVTVAHPHGLTLEEVAYPADAELAERADQTRARRAALPGAPTSQEPT</sequence>
<dbReference type="PANTHER" id="PTHR11142">
    <property type="entry name" value="PSEUDOURIDYLATE SYNTHASE"/>
    <property type="match status" value="1"/>
</dbReference>
<proteinExistence type="inferred from homology"/>
<keyword evidence="2 4" id="KW-0819">tRNA processing</keyword>
<dbReference type="Gene3D" id="3.30.70.660">
    <property type="entry name" value="Pseudouridine synthase I, catalytic domain, C-terminal subdomain"/>
    <property type="match status" value="1"/>
</dbReference>
<evidence type="ECO:0000256" key="4">
    <source>
        <dbReference type="HAMAP-Rule" id="MF_00171"/>
    </source>
</evidence>
<feature type="binding site" evidence="4 6">
    <location>
        <position position="141"/>
    </location>
    <ligand>
        <name>substrate</name>
    </ligand>
</feature>
<evidence type="ECO:0000256" key="7">
    <source>
        <dbReference type="RuleBase" id="RU003792"/>
    </source>
</evidence>
<protein>
    <recommendedName>
        <fullName evidence="4">tRNA pseudouridine synthase A</fullName>
        <ecNumber evidence="4">5.4.99.12</ecNumber>
    </recommendedName>
    <alternativeName>
        <fullName evidence="4">tRNA pseudouridine(38-40) synthase</fullName>
    </alternativeName>
    <alternativeName>
        <fullName evidence="4">tRNA pseudouridylate synthase I</fullName>
    </alternativeName>
    <alternativeName>
        <fullName evidence="4">tRNA-uridine isomerase I</fullName>
    </alternativeName>
</protein>
<comment type="similarity">
    <text evidence="1 4 7">Belongs to the tRNA pseudouridine synthase TruA family.</text>
</comment>
<feature type="active site" description="Nucleophile" evidence="4 5">
    <location>
        <position position="72"/>
    </location>
</feature>
<comment type="catalytic activity">
    <reaction evidence="4 7">
        <text>uridine(38/39/40) in tRNA = pseudouridine(38/39/40) in tRNA</text>
        <dbReference type="Rhea" id="RHEA:22376"/>
        <dbReference type="Rhea" id="RHEA-COMP:10085"/>
        <dbReference type="Rhea" id="RHEA-COMP:10087"/>
        <dbReference type="ChEBI" id="CHEBI:65314"/>
        <dbReference type="ChEBI" id="CHEBI:65315"/>
        <dbReference type="EC" id="5.4.99.12"/>
    </reaction>
</comment>
<dbReference type="CDD" id="cd02570">
    <property type="entry name" value="PseudoU_synth_EcTruA"/>
    <property type="match status" value="1"/>
</dbReference>
<evidence type="ECO:0000256" key="1">
    <source>
        <dbReference type="ARBA" id="ARBA00009375"/>
    </source>
</evidence>
<evidence type="ECO:0000256" key="6">
    <source>
        <dbReference type="PIRSR" id="PIRSR001430-2"/>
    </source>
</evidence>
<dbReference type="HAMAP" id="MF_00171">
    <property type="entry name" value="TruA"/>
    <property type="match status" value="1"/>
</dbReference>
<evidence type="ECO:0000259" key="9">
    <source>
        <dbReference type="Pfam" id="PF01416"/>
    </source>
</evidence>
<dbReference type="SUPFAM" id="SSF55120">
    <property type="entry name" value="Pseudouridine synthase"/>
    <property type="match status" value="1"/>
</dbReference>
<dbReference type="STRING" id="1300347.I601_0440"/>
<evidence type="ECO:0000256" key="5">
    <source>
        <dbReference type="PIRSR" id="PIRSR001430-1"/>
    </source>
</evidence>
<dbReference type="AlphaFoldDB" id="A0A1A9GGX3"/>
<comment type="caution">
    <text evidence="4">Lacks conserved residue(s) required for the propagation of feature annotation.</text>
</comment>
<dbReference type="NCBIfam" id="TIGR00071">
    <property type="entry name" value="hisT_truA"/>
    <property type="match status" value="1"/>
</dbReference>
<evidence type="ECO:0000313" key="10">
    <source>
        <dbReference type="EMBL" id="ANH36892.1"/>
    </source>
</evidence>
<dbReference type="InterPro" id="IPR020097">
    <property type="entry name" value="PsdUridine_synth_TruA_a/b_dom"/>
</dbReference>
<evidence type="ECO:0000256" key="8">
    <source>
        <dbReference type="SAM" id="MobiDB-lite"/>
    </source>
</evidence>
<dbReference type="Proteomes" id="UP000077868">
    <property type="component" value="Chromosome"/>
</dbReference>
<dbReference type="PATRIC" id="fig|1300347.3.peg.440"/>
<feature type="region of interest" description="Disordered" evidence="8">
    <location>
        <begin position="286"/>
        <end position="306"/>
    </location>
</feature>
<dbReference type="InterPro" id="IPR020094">
    <property type="entry name" value="TruA/RsuA/RluB/E/F_N"/>
</dbReference>
<dbReference type="InterPro" id="IPR020095">
    <property type="entry name" value="PsdUridine_synth_TruA_C"/>
</dbReference>
<dbReference type="PIRSF" id="PIRSF001430">
    <property type="entry name" value="tRNA_psdUrid_synth"/>
    <property type="match status" value="1"/>
</dbReference>
<dbReference type="GO" id="GO:0160147">
    <property type="term" value="F:tRNA pseudouridine(38-40) synthase activity"/>
    <property type="evidence" value="ECO:0007669"/>
    <property type="project" value="UniProtKB-EC"/>
</dbReference>
<dbReference type="EMBL" id="CP015079">
    <property type="protein sequence ID" value="ANH36892.1"/>
    <property type="molecule type" value="Genomic_DNA"/>
</dbReference>
<evidence type="ECO:0000256" key="2">
    <source>
        <dbReference type="ARBA" id="ARBA00022694"/>
    </source>
</evidence>
<dbReference type="EC" id="5.4.99.12" evidence="4"/>
<evidence type="ECO:0000256" key="3">
    <source>
        <dbReference type="ARBA" id="ARBA00023235"/>
    </source>
</evidence>
<dbReference type="Pfam" id="PF01416">
    <property type="entry name" value="PseudoU_synth_1"/>
    <property type="match status" value="1"/>
</dbReference>
<dbReference type="GO" id="GO:0031119">
    <property type="term" value="P:tRNA pseudouridine synthesis"/>
    <property type="evidence" value="ECO:0007669"/>
    <property type="project" value="UniProtKB-UniRule"/>
</dbReference>
<name>A0A1A9GGX3_9ACTN</name>
<dbReference type="GO" id="GO:0003723">
    <property type="term" value="F:RNA binding"/>
    <property type="evidence" value="ECO:0007669"/>
    <property type="project" value="InterPro"/>
</dbReference>
<dbReference type="KEGG" id="ndk:I601_0440"/>
<dbReference type="PANTHER" id="PTHR11142:SF0">
    <property type="entry name" value="TRNA PSEUDOURIDINE SYNTHASE-LIKE 1"/>
    <property type="match status" value="1"/>
</dbReference>
<feature type="domain" description="Pseudouridine synthase I TruA alpha/beta" evidence="9">
    <location>
        <begin position="179"/>
        <end position="277"/>
    </location>
</feature>